<dbReference type="AlphaFoldDB" id="A0A2M4C5K1"/>
<evidence type="ECO:0000313" key="1">
    <source>
        <dbReference type="EMBL" id="MBW60584.1"/>
    </source>
</evidence>
<protein>
    <submittedName>
        <fullName evidence="1">Putative secreted protein</fullName>
    </submittedName>
</protein>
<name>A0A2M4C5K1_9DIPT</name>
<organism evidence="1">
    <name type="scientific">Anopheles marajoara</name>
    <dbReference type="NCBI Taxonomy" id="58244"/>
    <lineage>
        <taxon>Eukaryota</taxon>
        <taxon>Metazoa</taxon>
        <taxon>Ecdysozoa</taxon>
        <taxon>Arthropoda</taxon>
        <taxon>Hexapoda</taxon>
        <taxon>Insecta</taxon>
        <taxon>Pterygota</taxon>
        <taxon>Neoptera</taxon>
        <taxon>Endopterygota</taxon>
        <taxon>Diptera</taxon>
        <taxon>Nematocera</taxon>
        <taxon>Culicoidea</taxon>
        <taxon>Culicidae</taxon>
        <taxon>Anophelinae</taxon>
        <taxon>Anopheles</taxon>
    </lineage>
</organism>
<proteinExistence type="predicted"/>
<sequence>MQLRVVLLLLQLHRNSGIMSRRPLFISPRLDNLLVWFEFLVLSGDVASKINKISSLEELLFYVAPSEGGYHVLACQRIVQFVRPALELFDRLQRFQVHLAAHVLGRSVRPGHGLEIYLLFVETTGKDSFLVLFHRHRSVHLVLLRQDQALGKVGLQLPDVGVQLFPQLIPADVVHELFQFLRGGIGTVQRNRQLHLVDVVLLRQIRDGHLARHLLVVTPARPQQHDVPFVEEYELALAVVGRRFTFHLLDLRYLAFLPVAGYHEPVQQGLQFILRPWCGVFLCPVPVVHVCGIGPLLHNPAWVSFAPFSHCLPQ</sequence>
<reference evidence="1" key="1">
    <citation type="submission" date="2018-01" db="EMBL/GenBank/DDBJ databases">
        <title>An insight into the sialome of Amazonian anophelines.</title>
        <authorList>
            <person name="Ribeiro J.M."/>
            <person name="Scarpassa V."/>
            <person name="Calvo E."/>
        </authorList>
    </citation>
    <scope>NUCLEOTIDE SEQUENCE</scope>
    <source>
        <tissue evidence="1">Salivary glands</tissue>
    </source>
</reference>
<dbReference type="EMBL" id="GGFJ01011443">
    <property type="protein sequence ID" value="MBW60584.1"/>
    <property type="molecule type" value="Transcribed_RNA"/>
</dbReference>
<accession>A0A2M4C5K1</accession>